<dbReference type="SMART" id="SM00382">
    <property type="entry name" value="AAA"/>
    <property type="match status" value="1"/>
</dbReference>
<keyword evidence="1" id="KW-0547">Nucleotide-binding</keyword>
<feature type="modified residue" description="4-aspartylphosphate" evidence="5">
    <location>
        <position position="54"/>
    </location>
</feature>
<dbReference type="SUPFAM" id="SSF52172">
    <property type="entry name" value="CheY-like"/>
    <property type="match status" value="1"/>
</dbReference>
<reference evidence="8 9" key="1">
    <citation type="submission" date="2024-01" db="EMBL/GenBank/DDBJ databases">
        <title>Novel species of the genus Luteimonas isolated from rivers.</title>
        <authorList>
            <person name="Lu H."/>
        </authorList>
    </citation>
    <scope>NUCLEOTIDE SEQUENCE [LARGE SCALE GENOMIC DNA]</scope>
    <source>
        <strain evidence="8 9">FXH3W</strain>
    </source>
</reference>
<evidence type="ECO:0000313" key="9">
    <source>
        <dbReference type="Proteomes" id="UP001356170"/>
    </source>
</evidence>
<evidence type="ECO:0000259" key="7">
    <source>
        <dbReference type="PROSITE" id="PS50110"/>
    </source>
</evidence>
<protein>
    <submittedName>
        <fullName evidence="8">Sigma-54 dependent transcriptional regulator</fullName>
    </submittedName>
</protein>
<feature type="domain" description="Response regulatory" evidence="7">
    <location>
        <begin position="5"/>
        <end position="124"/>
    </location>
</feature>
<dbReference type="PRINTS" id="PR01590">
    <property type="entry name" value="HTHFIS"/>
</dbReference>
<dbReference type="InterPro" id="IPR003593">
    <property type="entry name" value="AAA+_ATPase"/>
</dbReference>
<dbReference type="PANTHER" id="PTHR32071">
    <property type="entry name" value="TRANSCRIPTIONAL REGULATORY PROTEIN"/>
    <property type="match status" value="1"/>
</dbReference>
<dbReference type="SMART" id="SM00448">
    <property type="entry name" value="REC"/>
    <property type="match status" value="1"/>
</dbReference>
<organism evidence="8 9">
    <name type="scientific">Aquilutibacter rugosus</name>
    <dbReference type="NCBI Taxonomy" id="3115820"/>
    <lineage>
        <taxon>Bacteria</taxon>
        <taxon>Pseudomonadati</taxon>
        <taxon>Pseudomonadota</taxon>
        <taxon>Gammaproteobacteria</taxon>
        <taxon>Lysobacterales</taxon>
        <taxon>Lysobacteraceae</taxon>
        <taxon>Aquilutibacter</taxon>
    </lineage>
</organism>
<dbReference type="Pfam" id="PF25601">
    <property type="entry name" value="AAA_lid_14"/>
    <property type="match status" value="1"/>
</dbReference>
<dbReference type="Gene3D" id="1.10.8.60">
    <property type="match status" value="1"/>
</dbReference>
<keyword evidence="3" id="KW-0805">Transcription regulation</keyword>
<dbReference type="SUPFAM" id="SSF52540">
    <property type="entry name" value="P-loop containing nucleoside triphosphate hydrolases"/>
    <property type="match status" value="1"/>
</dbReference>
<evidence type="ECO:0000256" key="5">
    <source>
        <dbReference type="PROSITE-ProRule" id="PRU00169"/>
    </source>
</evidence>
<dbReference type="Proteomes" id="UP001356170">
    <property type="component" value="Unassembled WGS sequence"/>
</dbReference>
<keyword evidence="5" id="KW-0597">Phosphoprotein</keyword>
<keyword evidence="4" id="KW-0804">Transcription</keyword>
<evidence type="ECO:0000256" key="1">
    <source>
        <dbReference type="ARBA" id="ARBA00022741"/>
    </source>
</evidence>
<dbReference type="SUPFAM" id="SSF46689">
    <property type="entry name" value="Homeodomain-like"/>
    <property type="match status" value="1"/>
</dbReference>
<dbReference type="Gene3D" id="3.40.50.2300">
    <property type="match status" value="1"/>
</dbReference>
<dbReference type="CDD" id="cd00156">
    <property type="entry name" value="REC"/>
    <property type="match status" value="1"/>
</dbReference>
<dbReference type="Pfam" id="PF00072">
    <property type="entry name" value="Response_reg"/>
    <property type="match status" value="1"/>
</dbReference>
<sequence length="446" mass="49006">MSMPRVLVIDDNPSVATALEILFSLHEMQVEHAATPDAGVRRVERGDIDLVIQDMNFESDYTSGDEGVELFHRLRAVSPDLPIILLTAWTQLEHAVALSKAGAADYLSKPWDDNKLVASALTLIELHDLQRAATRQRTNRRERQERLARHYNLRGFVFVDEVTEQAVNLACQVAKSPLPILIQGESGVGKDLLAELIHRNSAVSHGPLISLNCGAIPEDMLESELFGAEAGAFKGVARSRGGKLEAADCGTLVLEDIAQLSIGNQAKLLRVIETGRFTRLGSNRERHAAFRVITTSNADLQQLVAQGLFRQDLLYRLNGVTVELAPLRQRHDDIVPLAKSFLTHEKSLSTAAEDALRRSPWHGNVRELRSTIQRACVLAQGSVIEIEHLMLPANAGILGTGEPDADSIRHALSKHRGVIAQAAAELGLSRQALYRRMDLYGIAKPQ</sequence>
<dbReference type="EMBL" id="JAZHBO010000002">
    <property type="protein sequence ID" value="MEF2155657.1"/>
    <property type="molecule type" value="Genomic_DNA"/>
</dbReference>
<dbReference type="Pfam" id="PF00158">
    <property type="entry name" value="Sigma54_activat"/>
    <property type="match status" value="1"/>
</dbReference>
<dbReference type="InterPro" id="IPR027417">
    <property type="entry name" value="P-loop_NTPase"/>
</dbReference>
<gene>
    <name evidence="8" type="ORF">V3390_05340</name>
</gene>
<keyword evidence="9" id="KW-1185">Reference proteome</keyword>
<dbReference type="InterPro" id="IPR025662">
    <property type="entry name" value="Sigma_54_int_dom_ATP-bd_1"/>
</dbReference>
<dbReference type="InterPro" id="IPR001789">
    <property type="entry name" value="Sig_transdc_resp-reg_receiver"/>
</dbReference>
<dbReference type="CDD" id="cd00009">
    <property type="entry name" value="AAA"/>
    <property type="match status" value="1"/>
</dbReference>
<feature type="domain" description="Sigma-54 factor interaction" evidence="6">
    <location>
        <begin position="156"/>
        <end position="377"/>
    </location>
</feature>
<evidence type="ECO:0000259" key="6">
    <source>
        <dbReference type="PROSITE" id="PS50045"/>
    </source>
</evidence>
<comment type="caution">
    <text evidence="8">The sequence shown here is derived from an EMBL/GenBank/DDBJ whole genome shotgun (WGS) entry which is preliminary data.</text>
</comment>
<evidence type="ECO:0000313" key="8">
    <source>
        <dbReference type="EMBL" id="MEF2155657.1"/>
    </source>
</evidence>
<keyword evidence="2" id="KW-0067">ATP-binding</keyword>
<dbReference type="InterPro" id="IPR058031">
    <property type="entry name" value="AAA_lid_NorR"/>
</dbReference>
<evidence type="ECO:0000256" key="2">
    <source>
        <dbReference type="ARBA" id="ARBA00022840"/>
    </source>
</evidence>
<dbReference type="PROSITE" id="PS50045">
    <property type="entry name" value="SIGMA54_INTERACT_4"/>
    <property type="match status" value="1"/>
</dbReference>
<dbReference type="InterPro" id="IPR011006">
    <property type="entry name" value="CheY-like_superfamily"/>
</dbReference>
<dbReference type="InterPro" id="IPR002197">
    <property type="entry name" value="HTH_Fis"/>
</dbReference>
<proteinExistence type="predicted"/>
<dbReference type="Gene3D" id="1.10.10.60">
    <property type="entry name" value="Homeodomain-like"/>
    <property type="match status" value="1"/>
</dbReference>
<dbReference type="InterPro" id="IPR009057">
    <property type="entry name" value="Homeodomain-like_sf"/>
</dbReference>
<dbReference type="Gene3D" id="3.40.50.300">
    <property type="entry name" value="P-loop containing nucleotide triphosphate hydrolases"/>
    <property type="match status" value="1"/>
</dbReference>
<dbReference type="PROSITE" id="PS00675">
    <property type="entry name" value="SIGMA54_INTERACT_1"/>
    <property type="match status" value="1"/>
</dbReference>
<name>A0ABU7UYW8_9GAMM</name>
<evidence type="ECO:0000256" key="3">
    <source>
        <dbReference type="ARBA" id="ARBA00023015"/>
    </source>
</evidence>
<dbReference type="PANTHER" id="PTHR32071:SF86">
    <property type="entry name" value="TWO COMPONENT SIGNAL TRANSDUCTION SYSTEM SIGMA54-DEPENDENT RESPONSE REGULATOR FIS FAMILY"/>
    <property type="match status" value="1"/>
</dbReference>
<evidence type="ECO:0000256" key="4">
    <source>
        <dbReference type="ARBA" id="ARBA00023163"/>
    </source>
</evidence>
<dbReference type="PROSITE" id="PS50110">
    <property type="entry name" value="RESPONSE_REGULATORY"/>
    <property type="match status" value="1"/>
</dbReference>
<accession>A0ABU7UYW8</accession>
<dbReference type="Pfam" id="PF02954">
    <property type="entry name" value="HTH_8"/>
    <property type="match status" value="1"/>
</dbReference>
<dbReference type="InterPro" id="IPR002078">
    <property type="entry name" value="Sigma_54_int"/>
</dbReference>